<evidence type="ECO:0000313" key="2">
    <source>
        <dbReference type="EMBL" id="PVZ71763.1"/>
    </source>
</evidence>
<dbReference type="PANTHER" id="PTHR34408">
    <property type="entry name" value="FAMILY PROTEIN, PUTATIVE-RELATED"/>
    <property type="match status" value="1"/>
</dbReference>
<dbReference type="AlphaFoldDB" id="A0A2V1GZX8"/>
<accession>A0A2V1GZX8</accession>
<protein>
    <submittedName>
        <fullName evidence="2">Glycoside hydrolase family 19</fullName>
    </submittedName>
</protein>
<dbReference type="Pfam" id="PF00182">
    <property type="entry name" value="Glyco_hydro_19"/>
    <property type="match status" value="1"/>
</dbReference>
<dbReference type="InterPro" id="IPR023346">
    <property type="entry name" value="Lysozyme-like_dom_sf"/>
</dbReference>
<dbReference type="Proteomes" id="UP000244906">
    <property type="component" value="Unassembled WGS sequence"/>
</dbReference>
<dbReference type="GO" id="GO:0004568">
    <property type="term" value="F:chitinase activity"/>
    <property type="evidence" value="ECO:0007669"/>
    <property type="project" value="InterPro"/>
</dbReference>
<feature type="domain" description="Glycoside hydrolase family 19 catalytic" evidence="1">
    <location>
        <begin position="123"/>
        <end position="180"/>
    </location>
</feature>
<dbReference type="InterPro" id="IPR000726">
    <property type="entry name" value="Glyco_hydro_19_cat"/>
</dbReference>
<proteinExistence type="predicted"/>
<evidence type="ECO:0000259" key="1">
    <source>
        <dbReference type="Pfam" id="PF00182"/>
    </source>
</evidence>
<organism evidence="2 3">
    <name type="scientific">Pelagibaculum spongiae</name>
    <dbReference type="NCBI Taxonomy" id="2080658"/>
    <lineage>
        <taxon>Bacteria</taxon>
        <taxon>Pseudomonadati</taxon>
        <taxon>Pseudomonadota</taxon>
        <taxon>Gammaproteobacteria</taxon>
        <taxon>Oceanospirillales</taxon>
        <taxon>Pelagibaculum</taxon>
    </lineage>
</organism>
<dbReference type="EMBL" id="QDDL01000001">
    <property type="protein sequence ID" value="PVZ71763.1"/>
    <property type="molecule type" value="Genomic_DNA"/>
</dbReference>
<keyword evidence="2" id="KW-0378">Hydrolase</keyword>
<dbReference type="RefSeq" id="WP_116685351.1">
    <property type="nucleotide sequence ID" value="NZ_CAWNYD010000001.1"/>
</dbReference>
<dbReference type="GO" id="GO:0016998">
    <property type="term" value="P:cell wall macromolecule catabolic process"/>
    <property type="evidence" value="ECO:0007669"/>
    <property type="project" value="InterPro"/>
</dbReference>
<evidence type="ECO:0000313" key="3">
    <source>
        <dbReference type="Proteomes" id="UP000244906"/>
    </source>
</evidence>
<dbReference type="PANTHER" id="PTHR34408:SF1">
    <property type="entry name" value="GLYCOSYL HYDROLASE FAMILY 19 DOMAIN-CONTAINING PROTEIN HI_1415"/>
    <property type="match status" value="1"/>
</dbReference>
<gene>
    <name evidence="2" type="ORF">DC094_01680</name>
</gene>
<name>A0A2V1GZX8_9GAMM</name>
<dbReference type="SUPFAM" id="SSF53955">
    <property type="entry name" value="Lysozyme-like"/>
    <property type="match status" value="1"/>
</dbReference>
<comment type="caution">
    <text evidence="2">The sequence shown here is derived from an EMBL/GenBank/DDBJ whole genome shotgun (WGS) entry which is preliminary data.</text>
</comment>
<reference evidence="2 3" key="1">
    <citation type="submission" date="2018-04" db="EMBL/GenBank/DDBJ databases">
        <title>Thalassorhabdus spongiae gen. nov., sp. nov., isolated from a marine sponge in South-West Iceland.</title>
        <authorList>
            <person name="Knobloch S."/>
            <person name="Daussin A."/>
            <person name="Johannsson R."/>
            <person name="Marteinsson V.T."/>
        </authorList>
    </citation>
    <scope>NUCLEOTIDE SEQUENCE [LARGE SCALE GENOMIC DNA]</scope>
    <source>
        <strain evidence="2 3">Hp12</strain>
    </source>
</reference>
<dbReference type="OrthoDB" id="9798982at2"/>
<dbReference type="Gene3D" id="1.10.530.10">
    <property type="match status" value="1"/>
</dbReference>
<dbReference type="InterPro" id="IPR052354">
    <property type="entry name" value="Cell_Wall_Dynamics_Protein"/>
</dbReference>
<keyword evidence="3" id="KW-1185">Reference proteome</keyword>
<sequence length="218" mass="24629">MSDITEAHSDVSLLTVEKLSQLLSHDAADLASKYFLPLEQQMQHYQINTPLRQAHFLAQLIHESGGLRYNEENLNYSSEALRSVFGKYFESDEMANACARAPEQIANIVYANRMGNGDDESGDGWRYRGRGLIQLTGHDNYQLFADACGIDVISDPDLIAKEIPLSVATATWYWDHCQLNQLADKDDLREITRHINGGDNGLEDRQRLLDDAKNMLQI</sequence>
<dbReference type="GO" id="GO:0006032">
    <property type="term" value="P:chitin catabolic process"/>
    <property type="evidence" value="ECO:0007669"/>
    <property type="project" value="InterPro"/>
</dbReference>